<accession>A0A835HH96</accession>
<dbReference type="InterPro" id="IPR050358">
    <property type="entry name" value="RSE1/DDB1/CFT1"/>
</dbReference>
<dbReference type="GO" id="GO:0003676">
    <property type="term" value="F:nucleic acid binding"/>
    <property type="evidence" value="ECO:0007669"/>
    <property type="project" value="InterPro"/>
</dbReference>
<dbReference type="InterPro" id="IPR018846">
    <property type="entry name" value="Beta-prop_RSE1/DDB1/CPSF1_1st"/>
</dbReference>
<dbReference type="InterPro" id="IPR058543">
    <property type="entry name" value="Beta-prop_RSE1/DDB1/CPSF1_2nd"/>
</dbReference>
<evidence type="ECO:0000259" key="4">
    <source>
        <dbReference type="Pfam" id="PF03178"/>
    </source>
</evidence>
<reference evidence="7 8" key="1">
    <citation type="submission" date="2020-10" db="EMBL/GenBank/DDBJ databases">
        <title>The Coptis chinensis genome and diversification of protoberbering-type alkaloids.</title>
        <authorList>
            <person name="Wang B."/>
            <person name="Shu S."/>
            <person name="Song C."/>
            <person name="Liu Y."/>
        </authorList>
    </citation>
    <scope>NUCLEOTIDE SEQUENCE [LARGE SCALE GENOMIC DNA]</scope>
    <source>
        <strain evidence="7">HL-2020</strain>
        <tissue evidence="7">Leaf</tissue>
    </source>
</reference>
<dbReference type="Gene3D" id="2.130.10.10">
    <property type="entry name" value="YVTN repeat-like/Quinoprotein amine dehydrogenase"/>
    <property type="match status" value="2"/>
</dbReference>
<feature type="domain" description="RSE1/DDB1/CPSF1 second beta-propeller" evidence="6">
    <location>
        <begin position="498"/>
        <end position="896"/>
    </location>
</feature>
<keyword evidence="2" id="KW-0539">Nucleus</keyword>
<evidence type="ECO:0000259" key="6">
    <source>
        <dbReference type="Pfam" id="PF23726"/>
    </source>
</evidence>
<proteinExistence type="predicted"/>
<dbReference type="OrthoDB" id="20774at2759"/>
<evidence type="ECO:0000313" key="8">
    <source>
        <dbReference type="Proteomes" id="UP000631114"/>
    </source>
</evidence>
<evidence type="ECO:0000256" key="1">
    <source>
        <dbReference type="ARBA" id="ARBA00004123"/>
    </source>
</evidence>
<protein>
    <submittedName>
        <fullName evidence="7">Uncharacterized protein</fullName>
    </submittedName>
</protein>
<name>A0A835HH96_9MAGN</name>
<feature type="region of interest" description="Disordered" evidence="3">
    <location>
        <begin position="1"/>
        <end position="28"/>
    </location>
</feature>
<evidence type="ECO:0000256" key="2">
    <source>
        <dbReference type="ARBA" id="ARBA00023242"/>
    </source>
</evidence>
<dbReference type="Proteomes" id="UP000631114">
    <property type="component" value="Unassembled WGS sequence"/>
</dbReference>
<dbReference type="PANTHER" id="PTHR10644">
    <property type="entry name" value="DNA REPAIR/RNA PROCESSING CPSF FAMILY"/>
    <property type="match status" value="1"/>
</dbReference>
<organism evidence="7 8">
    <name type="scientific">Coptis chinensis</name>
    <dbReference type="NCBI Taxonomy" id="261450"/>
    <lineage>
        <taxon>Eukaryota</taxon>
        <taxon>Viridiplantae</taxon>
        <taxon>Streptophyta</taxon>
        <taxon>Embryophyta</taxon>
        <taxon>Tracheophyta</taxon>
        <taxon>Spermatophyta</taxon>
        <taxon>Magnoliopsida</taxon>
        <taxon>Ranunculales</taxon>
        <taxon>Ranunculaceae</taxon>
        <taxon>Coptidoideae</taxon>
        <taxon>Coptis</taxon>
    </lineage>
</organism>
<comment type="subcellular location">
    <subcellularLocation>
        <location evidence="1">Nucleus</location>
    </subcellularLocation>
</comment>
<comment type="caution">
    <text evidence="7">The sequence shown here is derived from an EMBL/GenBank/DDBJ whole genome shotgun (WGS) entry which is preliminary data.</text>
</comment>
<dbReference type="InterPro" id="IPR015943">
    <property type="entry name" value="WD40/YVTN_repeat-like_dom_sf"/>
</dbReference>
<gene>
    <name evidence="7" type="ORF">IFM89_027227</name>
</gene>
<sequence length="1347" mass="148233">MAIQEEEENMSSNNNESGSEKDKSNQNNTSGVHYLAKCLLKGSVVLQVVYGHFRSPSSNDIVFGKETSLELVKVCEDGIVQSVCDQTLFGVIKDLATLRWNENYRAPDPQTLGKDLLIVLSDSGKLSFLTFCNEMHRFFAVSHIQLSDPGNSRHQLGRMLAVDSIGCFGAVSAYEGQLALFSVSISAGSNIVDKEILYSPENKGDTRTAFGTKLQCCRKGAVLNELLLLGWDTSEHSTYVLSQYTEPGPLALNIVEVPYGHGFALLFRIGDALLMDLRDPRSPCCVYRTNLNTLPSKLEEQNSVEQSSRGLDVDDEGSFNVAACALLELRDPRMEISRGGDPMNIDSDSGKGSTSRLACSWSWEPGNTSTARMVFGLDTGELYTMEISSDIDGVKVSWSECLYRGLPCKTILWARGGFIVALVEMGDGMVLQFENERLLYRSAIQNIAPILDMSVVDFRDEKQDQMFACCGMAPEGSLRIIRNGIIVEKLLRTAPIYQGITGIWTMRMKIVDCYHSFLVLSFVEETRVLSVGLSFNDVTDAVGFQTDACTLACGLVGDGLLVQIHTNAVRLCLPTTAAHPEGIPLSAPICTSWFPHNVSISLGAAGPNMIVVATSSPCFLYILGVRSLSAYHYELYEMQHVRLQNEVSCISISQRRVEFKSSMAFMDVSGNKPGASLPAGDHIDNMFVIGTHRPSVEVLSFSPEKGLRHLSCGIISLTNTLGTTITGCIPQDVRLVLVGRLYILAGLRNGMLLRFEWPATCTGFRSKVSTRSPFISSCFTNLDGSLRNAQDPVSIGRQYCRSKMSDVAEDNGPVHLQLIAIRRIGITPVFLVPLCDSLDSDIISLSDRPWLLQAAIHSLSYTSISFQSATHVTPVCSLDCPKGILFVAESSLHLVEMVHSKRLNVQKFHLGGTPRKVLYHNESRLLLVMRTEVGSDFSSSDICCVDPIIGSLLSTYKLDPGETAKSMQLVKVGNEQVLLVGTSQSTGRVILPSGEPESFTKGRVLVLCLEHMQNSDSSSLIYCSKPLSSSHSSPFREIVGYATEQLSSTYQAMLPGVVLAVCPYLDRYFLASVGNSLYVYGFLNDNPQRVRRFAFGRTRFTITCLTTLYTELQLVIVGWHSLLFLSRGTLCNSNHHIDLRKLEQLYCDPVQRLVADCALMDMDTAVVSDRRGNITVLSCTTHLEENASPESNLTLSCSYYIGETVVSIRKGSFSYKLPVDDVVKSCDGADKCLESAQSSIVASTLEEYELLEAVQARLVAHPLTEPVLKNDHKEFRGRTCPAGVSQILDCDMLLQFLELTNLQQEAVLEFSLGMSERECSSSRSVSQAHIPVNRVVQLLERVHYALN</sequence>
<keyword evidence="8" id="KW-1185">Reference proteome</keyword>
<dbReference type="Pfam" id="PF03178">
    <property type="entry name" value="CPSF_A"/>
    <property type="match status" value="1"/>
</dbReference>
<dbReference type="InterPro" id="IPR004871">
    <property type="entry name" value="RSE1/DDB1/CPSF1_C"/>
</dbReference>
<dbReference type="Pfam" id="PF10433">
    <property type="entry name" value="Beta-prop_RSE1_1st"/>
    <property type="match status" value="1"/>
</dbReference>
<evidence type="ECO:0000259" key="5">
    <source>
        <dbReference type="Pfam" id="PF10433"/>
    </source>
</evidence>
<evidence type="ECO:0000256" key="3">
    <source>
        <dbReference type="SAM" id="MobiDB-lite"/>
    </source>
</evidence>
<feature type="domain" description="RSE1/DDB1/CPSF1 first beta-propeller" evidence="5">
    <location>
        <begin position="45"/>
        <end position="192"/>
    </location>
</feature>
<feature type="domain" description="RSE1/DDB1/CPSF1 C-terminal" evidence="4">
    <location>
        <begin position="940"/>
        <end position="1297"/>
    </location>
</feature>
<dbReference type="Pfam" id="PF23726">
    <property type="entry name" value="Beta-prop_RSE1_2nd"/>
    <property type="match status" value="1"/>
</dbReference>
<dbReference type="GO" id="GO:0005634">
    <property type="term" value="C:nucleus"/>
    <property type="evidence" value="ECO:0007669"/>
    <property type="project" value="UniProtKB-SubCell"/>
</dbReference>
<evidence type="ECO:0000313" key="7">
    <source>
        <dbReference type="EMBL" id="KAF9598354.1"/>
    </source>
</evidence>
<dbReference type="EMBL" id="JADFTS010000007">
    <property type="protein sequence ID" value="KAF9598354.1"/>
    <property type="molecule type" value="Genomic_DNA"/>
</dbReference>